<evidence type="ECO:0000256" key="5">
    <source>
        <dbReference type="ARBA" id="ARBA00012161"/>
    </source>
</evidence>
<evidence type="ECO:0000256" key="11">
    <source>
        <dbReference type="ARBA" id="ARBA00022884"/>
    </source>
</evidence>
<dbReference type="GO" id="GO:0003723">
    <property type="term" value="F:RNA binding"/>
    <property type="evidence" value="ECO:0007669"/>
    <property type="project" value="UniProtKB-KW"/>
</dbReference>
<dbReference type="Pfam" id="PF04857">
    <property type="entry name" value="CAF1"/>
    <property type="match status" value="2"/>
</dbReference>
<comment type="caution">
    <text evidence="15">The sequence shown here is derived from an EMBL/GenBank/DDBJ whole genome shotgun (WGS) entry which is preliminary data.</text>
</comment>
<comment type="catalytic activity">
    <reaction evidence="1">
        <text>Exonucleolytic cleavage of poly(A) to 5'-AMP.</text>
        <dbReference type="EC" id="3.1.13.4"/>
    </reaction>
</comment>
<dbReference type="EC" id="3.1.13.4" evidence="5"/>
<evidence type="ECO:0000256" key="9">
    <source>
        <dbReference type="ARBA" id="ARBA00022801"/>
    </source>
</evidence>
<evidence type="ECO:0000256" key="10">
    <source>
        <dbReference type="ARBA" id="ARBA00022839"/>
    </source>
</evidence>
<keyword evidence="13" id="KW-0804">Transcription</keyword>
<keyword evidence="9" id="KW-0378">Hydrolase</keyword>
<dbReference type="InterPro" id="IPR006941">
    <property type="entry name" value="RNase_CAF1"/>
</dbReference>
<dbReference type="GO" id="GO:0046872">
    <property type="term" value="F:metal ion binding"/>
    <property type="evidence" value="ECO:0007669"/>
    <property type="project" value="UniProtKB-KW"/>
</dbReference>
<dbReference type="PANTHER" id="PTHR10797">
    <property type="entry name" value="CCR4-NOT TRANSCRIPTION COMPLEX SUBUNIT"/>
    <property type="match status" value="1"/>
</dbReference>
<keyword evidence="8" id="KW-0479">Metal-binding</keyword>
<dbReference type="AlphaFoldDB" id="A0A1Y1S9I1"/>
<accession>A0A1Y1S9I1</accession>
<organism evidence="15 16">
    <name type="scientific">Enterospora canceri</name>
    <dbReference type="NCBI Taxonomy" id="1081671"/>
    <lineage>
        <taxon>Eukaryota</taxon>
        <taxon>Fungi</taxon>
        <taxon>Fungi incertae sedis</taxon>
        <taxon>Microsporidia</taxon>
        <taxon>Enterocytozoonidae</taxon>
        <taxon>Enterospora</taxon>
    </lineage>
</organism>
<comment type="subcellular location">
    <subcellularLocation>
        <location evidence="3">Cytoplasm</location>
    </subcellularLocation>
    <subcellularLocation>
        <location evidence="2">Nucleus</location>
    </subcellularLocation>
</comment>
<evidence type="ECO:0000256" key="14">
    <source>
        <dbReference type="ARBA" id="ARBA00023242"/>
    </source>
</evidence>
<dbReference type="EMBL" id="LWDP01000002">
    <property type="protein sequence ID" value="ORD95119.1"/>
    <property type="molecule type" value="Genomic_DNA"/>
</dbReference>
<dbReference type="GO" id="GO:0005737">
    <property type="term" value="C:cytoplasm"/>
    <property type="evidence" value="ECO:0007669"/>
    <property type="project" value="UniProtKB-SubCell"/>
</dbReference>
<evidence type="ECO:0000256" key="13">
    <source>
        <dbReference type="ARBA" id="ARBA00023163"/>
    </source>
</evidence>
<keyword evidence="11" id="KW-0694">RNA-binding</keyword>
<dbReference type="GO" id="GO:0030015">
    <property type="term" value="C:CCR4-NOT core complex"/>
    <property type="evidence" value="ECO:0007669"/>
    <property type="project" value="EnsemblFungi"/>
</dbReference>
<protein>
    <recommendedName>
        <fullName evidence="5">poly(A)-specific ribonuclease</fullName>
        <ecNumber evidence="5">3.1.13.4</ecNumber>
    </recommendedName>
</protein>
<keyword evidence="12" id="KW-0805">Transcription regulation</keyword>
<keyword evidence="6" id="KW-0963">Cytoplasm</keyword>
<dbReference type="GO" id="GO:0005634">
    <property type="term" value="C:nucleus"/>
    <property type="evidence" value="ECO:0007669"/>
    <property type="project" value="UniProtKB-SubCell"/>
</dbReference>
<evidence type="ECO:0000256" key="4">
    <source>
        <dbReference type="ARBA" id="ARBA00008372"/>
    </source>
</evidence>
<dbReference type="InterPro" id="IPR039637">
    <property type="entry name" value="CNOT7/CNOT8/Pop2"/>
</dbReference>
<gene>
    <name evidence="15" type="ORF">ECANGB1_2460</name>
</gene>
<evidence type="ECO:0000256" key="6">
    <source>
        <dbReference type="ARBA" id="ARBA00022490"/>
    </source>
</evidence>
<dbReference type="InterPro" id="IPR012337">
    <property type="entry name" value="RNaseH-like_sf"/>
</dbReference>
<comment type="similarity">
    <text evidence="4">Belongs to the CAF1 family.</text>
</comment>
<dbReference type="InterPro" id="IPR036397">
    <property type="entry name" value="RNaseH_sf"/>
</dbReference>
<evidence type="ECO:0000256" key="3">
    <source>
        <dbReference type="ARBA" id="ARBA00004496"/>
    </source>
</evidence>
<dbReference type="GO" id="GO:0000289">
    <property type="term" value="P:nuclear-transcribed mRNA poly(A) tail shortening"/>
    <property type="evidence" value="ECO:0007669"/>
    <property type="project" value="EnsemblFungi"/>
</dbReference>
<evidence type="ECO:0000256" key="7">
    <source>
        <dbReference type="ARBA" id="ARBA00022722"/>
    </source>
</evidence>
<evidence type="ECO:0000256" key="8">
    <source>
        <dbReference type="ARBA" id="ARBA00022723"/>
    </source>
</evidence>
<evidence type="ECO:0000256" key="1">
    <source>
        <dbReference type="ARBA" id="ARBA00001663"/>
    </source>
</evidence>
<dbReference type="Proteomes" id="UP000192639">
    <property type="component" value="Unassembled WGS sequence"/>
</dbReference>
<dbReference type="OrthoDB" id="1164111at2759"/>
<name>A0A1Y1S9I1_9MICR</name>
<dbReference type="VEuPathDB" id="MicrosporidiaDB:ECANGB1_2460"/>
<reference evidence="15 16" key="1">
    <citation type="journal article" date="2017" name="Environ. Microbiol.">
        <title>Decay of the glycolytic pathway and adaptation to intranuclear parasitism within Enterocytozoonidae microsporidia.</title>
        <authorList>
            <person name="Wiredu Boakye D."/>
            <person name="Jaroenlak P."/>
            <person name="Prachumwat A."/>
            <person name="Williams T.A."/>
            <person name="Bateman K.S."/>
            <person name="Itsathitphaisarn O."/>
            <person name="Sritunyalucksana K."/>
            <person name="Paszkiewicz K.H."/>
            <person name="Moore K.A."/>
            <person name="Stentiford G.D."/>
            <person name="Williams B.A."/>
        </authorList>
    </citation>
    <scope>NUCLEOTIDE SEQUENCE [LARGE SCALE GENOMIC DNA]</scope>
    <source>
        <strain evidence="15 16">GB1</strain>
    </source>
</reference>
<keyword evidence="16" id="KW-1185">Reference proteome</keyword>
<proteinExistence type="inferred from homology"/>
<keyword evidence="7" id="KW-0540">Nuclease</keyword>
<evidence type="ECO:0000313" key="16">
    <source>
        <dbReference type="Proteomes" id="UP000192639"/>
    </source>
</evidence>
<evidence type="ECO:0000313" key="15">
    <source>
        <dbReference type="EMBL" id="ORD95119.1"/>
    </source>
</evidence>
<keyword evidence="14" id="KW-0539">Nucleus</keyword>
<dbReference type="SUPFAM" id="SSF53098">
    <property type="entry name" value="Ribonuclease H-like"/>
    <property type="match status" value="1"/>
</dbReference>
<evidence type="ECO:0000256" key="2">
    <source>
        <dbReference type="ARBA" id="ARBA00004123"/>
    </source>
</evidence>
<keyword evidence="10" id="KW-0269">Exonuclease</keyword>
<evidence type="ECO:0000256" key="12">
    <source>
        <dbReference type="ARBA" id="ARBA00023015"/>
    </source>
</evidence>
<dbReference type="GO" id="GO:0004535">
    <property type="term" value="F:poly(A)-specific ribonuclease activity"/>
    <property type="evidence" value="ECO:0007669"/>
    <property type="project" value="UniProtKB-EC"/>
</dbReference>
<dbReference type="Gene3D" id="3.30.420.10">
    <property type="entry name" value="Ribonuclease H-like superfamily/Ribonuclease H"/>
    <property type="match status" value="1"/>
</dbReference>
<sequence length="261" mass="29996">MDEQAESFLRNVWNDNFYQEIVTIRRLIKKYKYVSMDTEFPGVVAKPIGNFKTANGFAYQQLRCNVDILNLIQFGMTLSDEHGNRPEPVNTWQFNMAFDLDQNMHSKEAIDLLKAANIDFDEHKNKGIDLNEFGLMLFTSGLVLCSDIHWIGFHCAYDFAYLIKLLTGNSMPEKEMVFYDYLNALFPSFIDFKYLIQDSEHMKKGLQEISGTFGCVRQGTAHQAGSDALLTSAVFFKASAGIFTKEFINENRNKLYGIELY</sequence>